<dbReference type="Pfam" id="PF12833">
    <property type="entry name" value="HTH_18"/>
    <property type="match status" value="1"/>
</dbReference>
<evidence type="ECO:0000256" key="2">
    <source>
        <dbReference type="ARBA" id="ARBA00023125"/>
    </source>
</evidence>
<dbReference type="Proteomes" id="UP000245202">
    <property type="component" value="Unassembled WGS sequence"/>
</dbReference>
<dbReference type="InterPro" id="IPR001789">
    <property type="entry name" value="Sig_transdc_resp-reg_receiver"/>
</dbReference>
<keyword evidence="4" id="KW-0597">Phosphoprotein</keyword>
<evidence type="ECO:0000259" key="6">
    <source>
        <dbReference type="PROSITE" id="PS50110"/>
    </source>
</evidence>
<keyword evidence="3" id="KW-0804">Transcription</keyword>
<dbReference type="GO" id="GO:0043565">
    <property type="term" value="F:sequence-specific DNA binding"/>
    <property type="evidence" value="ECO:0007669"/>
    <property type="project" value="InterPro"/>
</dbReference>
<dbReference type="PROSITE" id="PS50110">
    <property type="entry name" value="RESPONSE_REGULATORY"/>
    <property type="match status" value="1"/>
</dbReference>
<dbReference type="SMART" id="SM00342">
    <property type="entry name" value="HTH_ARAC"/>
    <property type="match status" value="1"/>
</dbReference>
<sequence>MTATAINGADALRKLEEETPDVLFTDIRMPVMDGLELIKTIRQKDPELPFVILSGYRDFDYAKEALKFQAYDYLLKPVSPDDVRKVLAKLGAMLEGRKEQKKRSLLLSALHGEQLRDESDGLFAGRSLGLLVALCGGASGAEANPADLESELATLTDPGTTVRVWSGKTSSEKIVIVDGDRDDDGEIAEREQLAKALQRLLEARSGKTVNIAIGAPVARLGDIAGSLGSLRALLRRRAEHGVSKLIRENETPDASEAGSPVTVLTNERLISLRSMVHLQQKSLFKAELSSLIGEWHSAQLPVPDFTALVKRTLHAVGNGYWRRDVDIDSVVDESMESVTPNEIWSDSLIERLEVVLFVENSISRDSPEGVVSKLDDYLKANSHRNFDPKELASGIGLTAPYLSKLFKQYRGMPLIEYLAYLKIEKAKQLIRSDPELLAKEIGEMLRFTDPFYFSRLFKKFEGCSPSEYRKRLEKR</sequence>
<proteinExistence type="predicted"/>
<feature type="modified residue" description="4-aspartylphosphate" evidence="4">
    <location>
        <position position="26"/>
    </location>
</feature>
<keyword evidence="2 7" id="KW-0238">DNA-binding</keyword>
<feature type="domain" description="HTH araC/xylS-type" evidence="5">
    <location>
        <begin position="372"/>
        <end position="471"/>
    </location>
</feature>
<dbReference type="PROSITE" id="PS01124">
    <property type="entry name" value="HTH_ARAC_FAMILY_2"/>
    <property type="match status" value="1"/>
</dbReference>
<dbReference type="InterPro" id="IPR018060">
    <property type="entry name" value="HTH_AraC"/>
</dbReference>
<dbReference type="GO" id="GO:0003700">
    <property type="term" value="F:DNA-binding transcription factor activity"/>
    <property type="evidence" value="ECO:0007669"/>
    <property type="project" value="InterPro"/>
</dbReference>
<comment type="caution">
    <text evidence="7">The sequence shown here is derived from an EMBL/GenBank/DDBJ whole genome shotgun (WGS) entry which is preliminary data.</text>
</comment>
<evidence type="ECO:0000256" key="1">
    <source>
        <dbReference type="ARBA" id="ARBA00023015"/>
    </source>
</evidence>
<reference evidence="7 8" key="1">
    <citation type="submission" date="2017-08" db="EMBL/GenBank/DDBJ databases">
        <title>Substantial Increase in Enzyme Production by Combined Drug-Resistance Mutations in Paenibacillus agaridevorans.</title>
        <authorList>
            <person name="Tanaka Y."/>
            <person name="Funane K."/>
            <person name="Hosaka T."/>
            <person name="Shiwa Y."/>
            <person name="Fujita N."/>
            <person name="Miyazaki T."/>
            <person name="Yoshikawa H."/>
            <person name="Murakami K."/>
            <person name="Kasahara K."/>
            <person name="Inaoka T."/>
            <person name="Hiraga Y."/>
            <person name="Ochi K."/>
        </authorList>
    </citation>
    <scope>NUCLEOTIDE SEQUENCE [LARGE SCALE GENOMIC DNA]</scope>
    <source>
        <strain evidence="7 8">T-3040</strain>
    </source>
</reference>
<evidence type="ECO:0000256" key="3">
    <source>
        <dbReference type="ARBA" id="ARBA00023163"/>
    </source>
</evidence>
<dbReference type="InterPro" id="IPR011006">
    <property type="entry name" value="CheY-like_superfamily"/>
</dbReference>
<evidence type="ECO:0000256" key="4">
    <source>
        <dbReference type="PROSITE-ProRule" id="PRU00169"/>
    </source>
</evidence>
<protein>
    <submittedName>
        <fullName evidence="7">DNA-binding response regulator</fullName>
    </submittedName>
</protein>
<gene>
    <name evidence="7" type="ORF">PAT3040_03645</name>
</gene>
<evidence type="ECO:0000313" key="8">
    <source>
        <dbReference type="Proteomes" id="UP000245202"/>
    </source>
</evidence>
<dbReference type="CDD" id="cd17536">
    <property type="entry name" value="REC_YesN-like"/>
    <property type="match status" value="1"/>
</dbReference>
<dbReference type="GO" id="GO:0000160">
    <property type="term" value="P:phosphorelay signal transduction system"/>
    <property type="evidence" value="ECO:0007669"/>
    <property type="project" value="InterPro"/>
</dbReference>
<dbReference type="SUPFAM" id="SSF52172">
    <property type="entry name" value="CheY-like"/>
    <property type="match status" value="1"/>
</dbReference>
<name>A0A2R5ESC0_9BACL</name>
<dbReference type="EMBL" id="BDQX01000189">
    <property type="protein sequence ID" value="GBG09025.1"/>
    <property type="molecule type" value="Genomic_DNA"/>
</dbReference>
<dbReference type="Gene3D" id="3.40.50.2300">
    <property type="match status" value="1"/>
</dbReference>
<dbReference type="SUPFAM" id="SSF46689">
    <property type="entry name" value="Homeodomain-like"/>
    <property type="match status" value="1"/>
</dbReference>
<evidence type="ECO:0000313" key="7">
    <source>
        <dbReference type="EMBL" id="GBG09025.1"/>
    </source>
</evidence>
<dbReference type="PANTHER" id="PTHR43280:SF30">
    <property type="entry name" value="MMSAB OPERON REGULATORY PROTEIN"/>
    <property type="match status" value="1"/>
</dbReference>
<dbReference type="Pfam" id="PF00072">
    <property type="entry name" value="Response_reg"/>
    <property type="match status" value="1"/>
</dbReference>
<dbReference type="SMART" id="SM00448">
    <property type="entry name" value="REC"/>
    <property type="match status" value="1"/>
</dbReference>
<dbReference type="PANTHER" id="PTHR43280">
    <property type="entry name" value="ARAC-FAMILY TRANSCRIPTIONAL REGULATOR"/>
    <property type="match status" value="1"/>
</dbReference>
<organism evidence="7 8">
    <name type="scientific">Paenibacillus agaridevorans</name>
    <dbReference type="NCBI Taxonomy" id="171404"/>
    <lineage>
        <taxon>Bacteria</taxon>
        <taxon>Bacillati</taxon>
        <taxon>Bacillota</taxon>
        <taxon>Bacilli</taxon>
        <taxon>Bacillales</taxon>
        <taxon>Paenibacillaceae</taxon>
        <taxon>Paenibacillus</taxon>
    </lineage>
</organism>
<keyword evidence="1" id="KW-0805">Transcription regulation</keyword>
<feature type="domain" description="Response regulatory" evidence="6">
    <location>
        <begin position="1"/>
        <end position="91"/>
    </location>
</feature>
<dbReference type="InterPro" id="IPR009057">
    <property type="entry name" value="Homeodomain-like_sf"/>
</dbReference>
<dbReference type="AlphaFoldDB" id="A0A2R5ESC0"/>
<keyword evidence="8" id="KW-1185">Reference proteome</keyword>
<accession>A0A2R5ESC0</accession>
<dbReference type="Gene3D" id="1.10.10.60">
    <property type="entry name" value="Homeodomain-like"/>
    <property type="match status" value="2"/>
</dbReference>
<evidence type="ECO:0000259" key="5">
    <source>
        <dbReference type="PROSITE" id="PS01124"/>
    </source>
</evidence>